<organism evidence="2 3">
    <name type="scientific">Hirundo rustica rustica</name>
    <dbReference type="NCBI Taxonomy" id="333673"/>
    <lineage>
        <taxon>Eukaryota</taxon>
        <taxon>Metazoa</taxon>
        <taxon>Chordata</taxon>
        <taxon>Craniata</taxon>
        <taxon>Vertebrata</taxon>
        <taxon>Euteleostomi</taxon>
        <taxon>Archelosauria</taxon>
        <taxon>Archosauria</taxon>
        <taxon>Dinosauria</taxon>
        <taxon>Saurischia</taxon>
        <taxon>Theropoda</taxon>
        <taxon>Coelurosauria</taxon>
        <taxon>Aves</taxon>
        <taxon>Neognathae</taxon>
        <taxon>Neoaves</taxon>
        <taxon>Telluraves</taxon>
        <taxon>Australaves</taxon>
        <taxon>Passeriformes</taxon>
        <taxon>Sylvioidea</taxon>
        <taxon>Hirundinidae</taxon>
        <taxon>Hirundo</taxon>
    </lineage>
</organism>
<evidence type="ECO:0000256" key="1">
    <source>
        <dbReference type="SAM" id="MobiDB-lite"/>
    </source>
</evidence>
<keyword evidence="3" id="KW-1185">Reference proteome</keyword>
<feature type="compositionally biased region" description="Basic and acidic residues" evidence="1">
    <location>
        <begin position="187"/>
        <end position="199"/>
    </location>
</feature>
<comment type="caution">
    <text evidence="2">The sequence shown here is derived from an EMBL/GenBank/DDBJ whole genome shotgun (WGS) entry which is preliminary data.</text>
</comment>
<evidence type="ECO:0000313" key="2">
    <source>
        <dbReference type="EMBL" id="RMC19183.1"/>
    </source>
</evidence>
<dbReference type="Proteomes" id="UP000269221">
    <property type="component" value="Unassembled WGS sequence"/>
</dbReference>
<protein>
    <submittedName>
        <fullName evidence="2">Uncharacterized protein</fullName>
    </submittedName>
</protein>
<gene>
    <name evidence="2" type="ORF">DUI87_03788</name>
</gene>
<dbReference type="AlphaFoldDB" id="A0A3M0L1G9"/>
<feature type="compositionally biased region" description="Basic and acidic residues" evidence="1">
    <location>
        <begin position="236"/>
        <end position="251"/>
    </location>
</feature>
<accession>A0A3M0L1G9</accession>
<proteinExistence type="predicted"/>
<name>A0A3M0L1G9_HIRRU</name>
<feature type="region of interest" description="Disordered" evidence="1">
    <location>
        <begin position="176"/>
        <end position="207"/>
    </location>
</feature>
<dbReference type="OrthoDB" id="9838443at2759"/>
<reference evidence="2 3" key="1">
    <citation type="submission" date="2018-07" db="EMBL/GenBank/DDBJ databases">
        <title>A high quality draft genome assembly of the barn swallow (H. rustica rustica).</title>
        <authorList>
            <person name="Formenti G."/>
            <person name="Chiara M."/>
            <person name="Poveda L."/>
            <person name="Francoijs K.-J."/>
            <person name="Bonisoli-Alquati A."/>
            <person name="Canova L."/>
            <person name="Gianfranceschi L."/>
            <person name="Horner D.S."/>
            <person name="Saino N."/>
        </authorList>
    </citation>
    <scope>NUCLEOTIDE SEQUENCE [LARGE SCALE GENOMIC DNA]</scope>
    <source>
        <strain evidence="2">Chelidonia</strain>
        <tissue evidence="2">Blood</tissue>
    </source>
</reference>
<feature type="compositionally biased region" description="Basic residues" evidence="1">
    <location>
        <begin position="176"/>
        <end position="186"/>
    </location>
</feature>
<feature type="region of interest" description="Disordered" evidence="1">
    <location>
        <begin position="225"/>
        <end position="265"/>
    </location>
</feature>
<dbReference type="Gene3D" id="1.10.287.210">
    <property type="match status" value="1"/>
</dbReference>
<dbReference type="SUPFAM" id="SSF58069">
    <property type="entry name" value="Virus ectodomain"/>
    <property type="match status" value="1"/>
</dbReference>
<dbReference type="EMBL" id="QRBI01000095">
    <property type="protein sequence ID" value="RMC19183.1"/>
    <property type="molecule type" value="Genomic_DNA"/>
</dbReference>
<sequence>MNWQRKNSTIKKVQKRDLASLNANCDSEIIHWSKVKGVAVTVFLPWVSTAKALGELAHLERWVAKQANLTSNALAGLLSDEEVTRQAMLQNRAAINDLLLLHGHRCEEFEGLCCFNLLTKAEDVHKAIQSIRGMVEDIKKETGDWLRRMFGNWGISGWYSLKLHLKLQPQALRKHPYRKTTHHKGNHLQEEAEGQEKPKHQLPQHDAASDCARWHLVEEEQEKEEKEACQLARLHGRQEKSQAEEELEIQKGRAVSSMPFHHASD</sequence>
<evidence type="ECO:0000313" key="3">
    <source>
        <dbReference type="Proteomes" id="UP000269221"/>
    </source>
</evidence>